<reference evidence="1" key="1">
    <citation type="submission" date="2023-06" db="EMBL/GenBank/DDBJ databases">
        <title>Genome sequence of Nocardioides sp. SOB44.</title>
        <authorList>
            <person name="Zhang G."/>
        </authorList>
    </citation>
    <scope>NUCLEOTIDE SEQUENCE</scope>
    <source>
        <strain evidence="1">SOB44</strain>
    </source>
</reference>
<keyword evidence="2" id="KW-1185">Reference proteome</keyword>
<gene>
    <name evidence="1" type="ORF">QWJ41_07005</name>
</gene>
<evidence type="ECO:0000313" key="1">
    <source>
        <dbReference type="EMBL" id="MDO3395456.1"/>
    </source>
</evidence>
<proteinExistence type="predicted"/>
<accession>A0ABT8TNP7</accession>
<name>A0ABT8TNP7_9ACTN</name>
<dbReference type="EMBL" id="JAULSC010000004">
    <property type="protein sequence ID" value="MDO3395456.1"/>
    <property type="molecule type" value="Genomic_DNA"/>
</dbReference>
<organism evidence="1 2">
    <name type="scientific">Nocardioides cremeus</name>
    <dbReference type="NCBI Taxonomy" id="3058044"/>
    <lineage>
        <taxon>Bacteria</taxon>
        <taxon>Bacillati</taxon>
        <taxon>Actinomycetota</taxon>
        <taxon>Actinomycetes</taxon>
        <taxon>Propionibacteriales</taxon>
        <taxon>Nocardioidaceae</taxon>
        <taxon>Nocardioides</taxon>
    </lineage>
</organism>
<comment type="caution">
    <text evidence="1">The sequence shown here is derived from an EMBL/GenBank/DDBJ whole genome shotgun (WGS) entry which is preliminary data.</text>
</comment>
<dbReference type="Proteomes" id="UP001168363">
    <property type="component" value="Unassembled WGS sequence"/>
</dbReference>
<protein>
    <submittedName>
        <fullName evidence="1">Uncharacterized protein</fullName>
    </submittedName>
</protein>
<evidence type="ECO:0000313" key="2">
    <source>
        <dbReference type="Proteomes" id="UP001168363"/>
    </source>
</evidence>
<sequence length="122" mass="14135">MKKREWLPPRGNDRVEVAKFRAAVWQNAICVYVRTAKNLAQYGEDGDKMMTQEQLAALDPRPDTQKRWNARLCGRANLTTADIATLMRILPDALPPEHEVQMFLDVAEKRISAPDWWEWPDT</sequence>
<dbReference type="RefSeq" id="WP_302706776.1">
    <property type="nucleotide sequence ID" value="NZ_JAULSC010000004.1"/>
</dbReference>